<dbReference type="Gene3D" id="1.10.540.10">
    <property type="entry name" value="Acyl-CoA dehydrogenase/oxidase, N-terminal domain"/>
    <property type="match status" value="1"/>
</dbReference>
<keyword evidence="3 5" id="KW-0285">Flavoprotein</keyword>
<dbReference type="PANTHER" id="PTHR43884:SF12">
    <property type="entry name" value="ISOVALERYL-COA DEHYDROGENASE, MITOCHONDRIAL-RELATED"/>
    <property type="match status" value="1"/>
</dbReference>
<name>A0ABU9ZAM7_9HYPH</name>
<comment type="similarity">
    <text evidence="2 5">Belongs to the acyl-CoA dehydrogenase family.</text>
</comment>
<reference evidence="9 10" key="1">
    <citation type="journal article" date="2023" name="PLoS ONE">
        <title>Complete genome assembly of Hawai'i environmental nontuberculous mycobacteria reveals unexpected co-isolation with methylobacteria.</title>
        <authorList>
            <person name="Hendrix J."/>
            <person name="Epperson L.E."/>
            <person name="Tong E.I."/>
            <person name="Chan Y.L."/>
            <person name="Hasan N.A."/>
            <person name="Dawrs S.N."/>
            <person name="Norton G.J."/>
            <person name="Virdi R."/>
            <person name="Crooks J.L."/>
            <person name="Chan E.D."/>
            <person name="Honda J.R."/>
            <person name="Strong M."/>
        </authorList>
    </citation>
    <scope>NUCLEOTIDE SEQUENCE [LARGE SCALE GENOMIC DNA]</scope>
    <source>
        <strain evidence="9 10">NJH_HI01</strain>
    </source>
</reference>
<dbReference type="InterPro" id="IPR006091">
    <property type="entry name" value="Acyl-CoA_Oxase/DH_mid-dom"/>
</dbReference>
<evidence type="ECO:0000313" key="9">
    <source>
        <dbReference type="EMBL" id="MEN3228300.1"/>
    </source>
</evidence>
<comment type="cofactor">
    <cofactor evidence="1 5">
        <name>FAD</name>
        <dbReference type="ChEBI" id="CHEBI:57692"/>
    </cofactor>
</comment>
<dbReference type="Pfam" id="PF02770">
    <property type="entry name" value="Acyl-CoA_dh_M"/>
    <property type="match status" value="1"/>
</dbReference>
<dbReference type="InterPro" id="IPR013786">
    <property type="entry name" value="AcylCoA_DH/ox_N"/>
</dbReference>
<feature type="domain" description="Acyl-CoA oxidase/dehydrogenase middle" evidence="7">
    <location>
        <begin position="123"/>
        <end position="218"/>
    </location>
</feature>
<dbReference type="PANTHER" id="PTHR43884">
    <property type="entry name" value="ACYL-COA DEHYDROGENASE"/>
    <property type="match status" value="1"/>
</dbReference>
<protein>
    <submittedName>
        <fullName evidence="9">Acyl-CoA/acyl-ACP dehydrogenase</fullName>
    </submittedName>
</protein>
<dbReference type="SUPFAM" id="SSF47203">
    <property type="entry name" value="Acyl-CoA dehydrogenase C-terminal domain-like"/>
    <property type="match status" value="1"/>
</dbReference>
<gene>
    <name evidence="9" type="ORF">PUR21_11730</name>
</gene>
<evidence type="ECO:0000256" key="1">
    <source>
        <dbReference type="ARBA" id="ARBA00001974"/>
    </source>
</evidence>
<sequence length="388" mass="41135">MVEIQTASATPRIVALASEIAERVVAPLAPRTDAEARWPEEAMRALGEAGLLGLHVPRRLGGFGEGLAALAQVTEVLGRSCSSAAMCFGMHSVAAAVIAAKATPYQEERYLRPIAAGRHVTSLALSEPGTGAHFFLPRATFRREGEAYALDGAKSFVTSGAHADSYVVSAVAPGAELDPGTFTCLLVDKGAPGLEWAKPWTGVGMRGNSSRAATLKDVHVPTGNLLGHEGDQIWFVFEVVAPYFLVAMAGTYLGVAQAALDLAVEHLRNHRYEHTSERLAENAALTERVAEMWTVVERCRCLLRHAAALGDAGSPDASKALFAAKVDVADAAVSVTNTAMTLLGGRGYQENGKLARLMRDAQAAHVMSPTTHLLKRWLGRSVLGLPLL</sequence>
<dbReference type="Proteomes" id="UP001404845">
    <property type="component" value="Unassembled WGS sequence"/>
</dbReference>
<evidence type="ECO:0000259" key="6">
    <source>
        <dbReference type="Pfam" id="PF00441"/>
    </source>
</evidence>
<dbReference type="InterPro" id="IPR037069">
    <property type="entry name" value="AcylCoA_DH/ox_N_sf"/>
</dbReference>
<dbReference type="InterPro" id="IPR009075">
    <property type="entry name" value="AcylCo_DH/oxidase_C"/>
</dbReference>
<dbReference type="Gene3D" id="1.20.140.10">
    <property type="entry name" value="Butyryl-CoA Dehydrogenase, subunit A, domain 3"/>
    <property type="match status" value="1"/>
</dbReference>
<dbReference type="PIRSF" id="PIRSF016578">
    <property type="entry name" value="HsaA"/>
    <property type="match status" value="1"/>
</dbReference>
<feature type="domain" description="Acyl-CoA dehydrogenase/oxidase N-terminal" evidence="8">
    <location>
        <begin position="14"/>
        <end position="117"/>
    </location>
</feature>
<evidence type="ECO:0000256" key="3">
    <source>
        <dbReference type="ARBA" id="ARBA00022630"/>
    </source>
</evidence>
<keyword evidence="5" id="KW-0560">Oxidoreductase</keyword>
<evidence type="ECO:0000256" key="4">
    <source>
        <dbReference type="ARBA" id="ARBA00022827"/>
    </source>
</evidence>
<proteinExistence type="inferred from homology"/>
<dbReference type="InterPro" id="IPR009100">
    <property type="entry name" value="AcylCoA_DH/oxidase_NM_dom_sf"/>
</dbReference>
<comment type="caution">
    <text evidence="9">The sequence shown here is derived from an EMBL/GenBank/DDBJ whole genome shotgun (WGS) entry which is preliminary data.</text>
</comment>
<evidence type="ECO:0000259" key="8">
    <source>
        <dbReference type="Pfam" id="PF02771"/>
    </source>
</evidence>
<organism evidence="9 10">
    <name type="scientific">Methylorubrum rhodesianum</name>
    <dbReference type="NCBI Taxonomy" id="29427"/>
    <lineage>
        <taxon>Bacteria</taxon>
        <taxon>Pseudomonadati</taxon>
        <taxon>Pseudomonadota</taxon>
        <taxon>Alphaproteobacteria</taxon>
        <taxon>Hyphomicrobiales</taxon>
        <taxon>Methylobacteriaceae</taxon>
        <taxon>Methylorubrum</taxon>
    </lineage>
</organism>
<dbReference type="InterPro" id="IPR046373">
    <property type="entry name" value="Acyl-CoA_Oxase/DH_mid-dom_sf"/>
</dbReference>
<dbReference type="Pfam" id="PF00441">
    <property type="entry name" value="Acyl-CoA_dh_1"/>
    <property type="match status" value="1"/>
</dbReference>
<evidence type="ECO:0000256" key="5">
    <source>
        <dbReference type="RuleBase" id="RU362125"/>
    </source>
</evidence>
<dbReference type="EMBL" id="JAQYXL010000001">
    <property type="protein sequence ID" value="MEN3228300.1"/>
    <property type="molecule type" value="Genomic_DNA"/>
</dbReference>
<feature type="domain" description="Acyl-CoA dehydrogenase/oxidase C-terminal" evidence="6">
    <location>
        <begin position="247"/>
        <end position="381"/>
    </location>
</feature>
<dbReference type="Gene3D" id="2.40.110.10">
    <property type="entry name" value="Butyryl-CoA Dehydrogenase, subunit A, domain 2"/>
    <property type="match status" value="1"/>
</dbReference>
<evidence type="ECO:0000256" key="2">
    <source>
        <dbReference type="ARBA" id="ARBA00009347"/>
    </source>
</evidence>
<dbReference type="Pfam" id="PF02771">
    <property type="entry name" value="Acyl-CoA_dh_N"/>
    <property type="match status" value="1"/>
</dbReference>
<dbReference type="RefSeq" id="WP_345970826.1">
    <property type="nucleotide sequence ID" value="NZ_JAQYXL010000001.1"/>
</dbReference>
<accession>A0ABU9ZAM7</accession>
<evidence type="ECO:0000259" key="7">
    <source>
        <dbReference type="Pfam" id="PF02770"/>
    </source>
</evidence>
<keyword evidence="4 5" id="KW-0274">FAD</keyword>
<evidence type="ECO:0000313" key="10">
    <source>
        <dbReference type="Proteomes" id="UP001404845"/>
    </source>
</evidence>
<dbReference type="SUPFAM" id="SSF56645">
    <property type="entry name" value="Acyl-CoA dehydrogenase NM domain-like"/>
    <property type="match status" value="1"/>
</dbReference>
<keyword evidence="10" id="KW-1185">Reference proteome</keyword>
<dbReference type="InterPro" id="IPR036250">
    <property type="entry name" value="AcylCo_DH-like_C"/>
</dbReference>